<dbReference type="Proteomes" id="UP001152795">
    <property type="component" value="Unassembled WGS sequence"/>
</dbReference>
<evidence type="ECO:0000256" key="1">
    <source>
        <dbReference type="SAM" id="MobiDB-lite"/>
    </source>
</evidence>
<accession>A0A7D9EUI4</accession>
<dbReference type="InterPro" id="IPR004210">
    <property type="entry name" value="BESS_motif"/>
</dbReference>
<dbReference type="Pfam" id="PF02944">
    <property type="entry name" value="BESS"/>
    <property type="match status" value="1"/>
</dbReference>
<comment type="caution">
    <text evidence="2">The sequence shown here is derived from an EMBL/GenBank/DDBJ whole genome shotgun (WGS) entry which is preliminary data.</text>
</comment>
<reference evidence="2" key="1">
    <citation type="submission" date="2020-04" db="EMBL/GenBank/DDBJ databases">
        <authorList>
            <person name="Alioto T."/>
            <person name="Alioto T."/>
            <person name="Gomez Garrido J."/>
        </authorList>
    </citation>
    <scope>NUCLEOTIDE SEQUENCE</scope>
    <source>
        <strain evidence="2">A484AB</strain>
    </source>
</reference>
<dbReference type="PANTHER" id="PTHR12243">
    <property type="entry name" value="MADF DOMAIN TRANSCRIPTION FACTOR"/>
    <property type="match status" value="1"/>
</dbReference>
<dbReference type="GO" id="GO:0003677">
    <property type="term" value="F:DNA binding"/>
    <property type="evidence" value="ECO:0007669"/>
    <property type="project" value="InterPro"/>
</dbReference>
<protein>
    <submittedName>
        <fullName evidence="2">Transcription factor Adf-1-like isoform X2</fullName>
    </submittedName>
</protein>
<organism evidence="2 3">
    <name type="scientific">Paramuricea clavata</name>
    <name type="common">Red gorgonian</name>
    <name type="synonym">Violescent sea-whip</name>
    <dbReference type="NCBI Taxonomy" id="317549"/>
    <lineage>
        <taxon>Eukaryota</taxon>
        <taxon>Metazoa</taxon>
        <taxon>Cnidaria</taxon>
        <taxon>Anthozoa</taxon>
        <taxon>Octocorallia</taxon>
        <taxon>Malacalcyonacea</taxon>
        <taxon>Plexauridae</taxon>
        <taxon>Paramuricea</taxon>
    </lineage>
</organism>
<dbReference type="EMBL" id="CACRXK020009101">
    <property type="protein sequence ID" value="CAB4016399.1"/>
    <property type="molecule type" value="Genomic_DNA"/>
</dbReference>
<dbReference type="InterPro" id="IPR039353">
    <property type="entry name" value="TF_Adf1"/>
</dbReference>
<feature type="region of interest" description="Disordered" evidence="1">
    <location>
        <begin position="25"/>
        <end position="58"/>
    </location>
</feature>
<dbReference type="AlphaFoldDB" id="A0A7D9EUI4"/>
<dbReference type="Pfam" id="PF10545">
    <property type="entry name" value="MADF_DNA_bdg"/>
    <property type="match status" value="1"/>
</dbReference>
<name>A0A7D9EUI4_PARCT</name>
<dbReference type="OrthoDB" id="5803771at2759"/>
<sequence>MADSQRSDVFVLESESQLFNRIISQELNERDSDDEQSSLQSQQMMQGDQTMNTSASSEAQDVNSIDVLEVIVNEVQAHPILWSRQNPDYKRSDKKRIVWSAIAQKVGLEVEQVKLKWKNLSDGFKKCLDRKRDLEKSGSGYSKQPTCRFYNQLLFLRDSIGNRTTQSNVQVRSISPATPSPSEKALPEPSTHVESNPGNKASQQNQQQAVPPTAQPPAKEKLQFPQATVIPKKKKKVVLDPVEEYFIKSIEKNEEENKLVPAKKEDVDEQFCQSITHTLRRLGEQSVKKNQLAKIKIQQLLFDIEFDD</sequence>
<gene>
    <name evidence="2" type="ORF">PACLA_8A046852</name>
</gene>
<dbReference type="PROSITE" id="PS51029">
    <property type="entry name" value="MADF"/>
    <property type="match status" value="1"/>
</dbReference>
<dbReference type="SMART" id="SM00595">
    <property type="entry name" value="MADF"/>
    <property type="match status" value="1"/>
</dbReference>
<dbReference type="PANTHER" id="PTHR12243:SF67">
    <property type="entry name" value="COREPRESSOR OF PANGOLIN, ISOFORM A-RELATED"/>
    <property type="match status" value="1"/>
</dbReference>
<evidence type="ECO:0000313" key="3">
    <source>
        <dbReference type="Proteomes" id="UP001152795"/>
    </source>
</evidence>
<dbReference type="InterPro" id="IPR006578">
    <property type="entry name" value="MADF-dom"/>
</dbReference>
<keyword evidence="3" id="KW-1185">Reference proteome</keyword>
<proteinExistence type="predicted"/>
<feature type="compositionally biased region" description="Low complexity" evidence="1">
    <location>
        <begin position="37"/>
        <end position="49"/>
    </location>
</feature>
<feature type="compositionally biased region" description="Low complexity" evidence="1">
    <location>
        <begin position="201"/>
        <end position="212"/>
    </location>
</feature>
<feature type="compositionally biased region" description="Polar residues" evidence="1">
    <location>
        <begin position="166"/>
        <end position="181"/>
    </location>
</feature>
<feature type="region of interest" description="Disordered" evidence="1">
    <location>
        <begin position="166"/>
        <end position="223"/>
    </location>
</feature>
<evidence type="ECO:0000313" key="2">
    <source>
        <dbReference type="EMBL" id="CAB4016399.1"/>
    </source>
</evidence>